<dbReference type="GO" id="GO:0044774">
    <property type="term" value="P:mitotic DNA integrity checkpoint signaling"/>
    <property type="evidence" value="ECO:0007669"/>
    <property type="project" value="TreeGrafter"/>
</dbReference>
<organism evidence="1 2">
    <name type="scientific">Trichonephila clavipes</name>
    <name type="common">Golden silk orbweaver</name>
    <name type="synonym">Nephila clavipes</name>
    <dbReference type="NCBI Taxonomy" id="2585209"/>
    <lineage>
        <taxon>Eukaryota</taxon>
        <taxon>Metazoa</taxon>
        <taxon>Ecdysozoa</taxon>
        <taxon>Arthropoda</taxon>
        <taxon>Chelicerata</taxon>
        <taxon>Arachnida</taxon>
        <taxon>Araneae</taxon>
        <taxon>Araneomorphae</taxon>
        <taxon>Entelegynae</taxon>
        <taxon>Araneoidea</taxon>
        <taxon>Nephilidae</taxon>
        <taxon>Trichonephila</taxon>
    </lineage>
</organism>
<dbReference type="GO" id="GO:0006303">
    <property type="term" value="P:double-strand break repair via nonhomologous end joining"/>
    <property type="evidence" value="ECO:0007669"/>
    <property type="project" value="TreeGrafter"/>
</dbReference>
<gene>
    <name evidence="1" type="primary">tc1a</name>
    <name evidence="1" type="ORF">TNCV_4077421</name>
</gene>
<dbReference type="GO" id="GO:0042800">
    <property type="term" value="F:histone H3K4 methyltransferase activity"/>
    <property type="evidence" value="ECO:0007669"/>
    <property type="project" value="TreeGrafter"/>
</dbReference>
<accession>A0A8X6R2X5</accession>
<dbReference type="GO" id="GO:0000014">
    <property type="term" value="F:single-stranded DNA endodeoxyribonuclease activity"/>
    <property type="evidence" value="ECO:0007669"/>
    <property type="project" value="TreeGrafter"/>
</dbReference>
<keyword evidence="2" id="KW-1185">Reference proteome</keyword>
<dbReference type="GO" id="GO:0000793">
    <property type="term" value="C:condensed chromosome"/>
    <property type="evidence" value="ECO:0007669"/>
    <property type="project" value="TreeGrafter"/>
</dbReference>
<dbReference type="GO" id="GO:0015074">
    <property type="term" value="P:DNA integration"/>
    <property type="evidence" value="ECO:0007669"/>
    <property type="project" value="TreeGrafter"/>
</dbReference>
<dbReference type="InterPro" id="IPR036397">
    <property type="entry name" value="RNaseH_sf"/>
</dbReference>
<dbReference type="PANTHER" id="PTHR46060">
    <property type="entry name" value="MARINER MOS1 TRANSPOSASE-LIKE PROTEIN"/>
    <property type="match status" value="1"/>
</dbReference>
<dbReference type="GO" id="GO:0035861">
    <property type="term" value="C:site of double-strand break"/>
    <property type="evidence" value="ECO:0007669"/>
    <property type="project" value="TreeGrafter"/>
</dbReference>
<reference evidence="1" key="1">
    <citation type="submission" date="2020-08" db="EMBL/GenBank/DDBJ databases">
        <title>Multicomponent nature underlies the extraordinary mechanical properties of spider dragline silk.</title>
        <authorList>
            <person name="Kono N."/>
            <person name="Nakamura H."/>
            <person name="Mori M."/>
            <person name="Yoshida Y."/>
            <person name="Ohtoshi R."/>
            <person name="Malay A.D."/>
            <person name="Moran D.A.P."/>
            <person name="Tomita M."/>
            <person name="Numata K."/>
            <person name="Arakawa K."/>
        </authorList>
    </citation>
    <scope>NUCLEOTIDE SEQUENCE</scope>
</reference>
<dbReference type="Gene3D" id="3.30.420.10">
    <property type="entry name" value="Ribonuclease H-like superfamily/Ribonuclease H"/>
    <property type="match status" value="2"/>
</dbReference>
<dbReference type="GO" id="GO:0000729">
    <property type="term" value="P:DNA double-strand break processing"/>
    <property type="evidence" value="ECO:0007669"/>
    <property type="project" value="TreeGrafter"/>
</dbReference>
<dbReference type="GO" id="GO:0003690">
    <property type="term" value="F:double-stranded DNA binding"/>
    <property type="evidence" value="ECO:0007669"/>
    <property type="project" value="TreeGrafter"/>
</dbReference>
<dbReference type="GO" id="GO:0003697">
    <property type="term" value="F:single-stranded DNA binding"/>
    <property type="evidence" value="ECO:0007669"/>
    <property type="project" value="TreeGrafter"/>
</dbReference>
<dbReference type="GO" id="GO:0005634">
    <property type="term" value="C:nucleus"/>
    <property type="evidence" value="ECO:0007669"/>
    <property type="project" value="TreeGrafter"/>
</dbReference>
<evidence type="ECO:0000313" key="2">
    <source>
        <dbReference type="Proteomes" id="UP000887159"/>
    </source>
</evidence>
<dbReference type="GO" id="GO:0046975">
    <property type="term" value="F:histone H3K36 methyltransferase activity"/>
    <property type="evidence" value="ECO:0007669"/>
    <property type="project" value="TreeGrafter"/>
</dbReference>
<dbReference type="GO" id="GO:0044547">
    <property type="term" value="F:DNA topoisomerase binding"/>
    <property type="evidence" value="ECO:0007669"/>
    <property type="project" value="TreeGrafter"/>
</dbReference>
<comment type="caution">
    <text evidence="1">The sequence shown here is derived from an EMBL/GenBank/DDBJ whole genome shotgun (WGS) entry which is preliminary data.</text>
</comment>
<dbReference type="Proteomes" id="UP000887159">
    <property type="component" value="Unassembled WGS sequence"/>
</dbReference>
<name>A0A8X6R2X5_TRICX</name>
<dbReference type="GO" id="GO:0031297">
    <property type="term" value="P:replication fork processing"/>
    <property type="evidence" value="ECO:0007669"/>
    <property type="project" value="TreeGrafter"/>
</dbReference>
<proteinExistence type="predicted"/>
<evidence type="ECO:0000313" key="1">
    <source>
        <dbReference type="EMBL" id="GFX87155.1"/>
    </source>
</evidence>
<protein>
    <submittedName>
        <fullName evidence="1">Transposable element Tc1 transposase</fullName>
    </submittedName>
</protein>
<sequence length="212" mass="24667">MDRLKLAIDQKRPALFNRIDVVFHQDNARPYTSIVTRQNLWELGWEVLMRPPYSGKSRRNIAKSAGRQNSSIQHVIYNFISTRVYTSKPHLDRPSKLTIREKRNTARKILKKAGYQSRVVRRKPYISVTSRFKRIAFEKDHIHKPLEFWKTEIFCDEGIFCILGIKGRKLVWRDPCTVIQKEHLVPMLKHGGGGVMVCGCMASNDVGKVEYI</sequence>
<dbReference type="PANTHER" id="PTHR46060:SF2">
    <property type="entry name" value="HISTONE-LYSINE N-METHYLTRANSFERASE SETMAR"/>
    <property type="match status" value="1"/>
</dbReference>
<dbReference type="InterPro" id="IPR052709">
    <property type="entry name" value="Transposase-MT_Hybrid"/>
</dbReference>
<dbReference type="EMBL" id="BMAU01021023">
    <property type="protein sequence ID" value="GFX87155.1"/>
    <property type="molecule type" value="Genomic_DNA"/>
</dbReference>
<dbReference type="AlphaFoldDB" id="A0A8X6R2X5"/>